<gene>
    <name evidence="2" type="ORF">Agub_g8077</name>
</gene>
<reference evidence="2 3" key="1">
    <citation type="journal article" date="2021" name="Sci. Rep.">
        <title>Genome sequencing of the multicellular alga Astrephomene provides insights into convergent evolution of germ-soma differentiation.</title>
        <authorList>
            <person name="Yamashita S."/>
            <person name="Yamamoto K."/>
            <person name="Matsuzaki R."/>
            <person name="Suzuki S."/>
            <person name="Yamaguchi H."/>
            <person name="Hirooka S."/>
            <person name="Minakuchi Y."/>
            <person name="Miyagishima S."/>
            <person name="Kawachi M."/>
            <person name="Toyoda A."/>
            <person name="Nozaki H."/>
        </authorList>
    </citation>
    <scope>NUCLEOTIDE SEQUENCE [LARGE SCALE GENOMIC DNA]</scope>
    <source>
        <strain evidence="2 3">NIES-4017</strain>
    </source>
</reference>
<evidence type="ECO:0000256" key="1">
    <source>
        <dbReference type="SAM" id="MobiDB-lite"/>
    </source>
</evidence>
<proteinExistence type="predicted"/>
<feature type="region of interest" description="Disordered" evidence="1">
    <location>
        <begin position="1"/>
        <end position="66"/>
    </location>
</feature>
<evidence type="ECO:0000313" key="2">
    <source>
        <dbReference type="EMBL" id="GFR46499.1"/>
    </source>
</evidence>
<accession>A0AAD3DR33</accession>
<dbReference type="Proteomes" id="UP001054857">
    <property type="component" value="Unassembled WGS sequence"/>
</dbReference>
<feature type="region of interest" description="Disordered" evidence="1">
    <location>
        <begin position="212"/>
        <end position="239"/>
    </location>
</feature>
<organism evidence="2 3">
    <name type="scientific">Astrephomene gubernaculifera</name>
    <dbReference type="NCBI Taxonomy" id="47775"/>
    <lineage>
        <taxon>Eukaryota</taxon>
        <taxon>Viridiplantae</taxon>
        <taxon>Chlorophyta</taxon>
        <taxon>core chlorophytes</taxon>
        <taxon>Chlorophyceae</taxon>
        <taxon>CS clade</taxon>
        <taxon>Chlamydomonadales</taxon>
        <taxon>Astrephomenaceae</taxon>
        <taxon>Astrephomene</taxon>
    </lineage>
</organism>
<comment type="caution">
    <text evidence="2">The sequence shown here is derived from an EMBL/GenBank/DDBJ whole genome shotgun (WGS) entry which is preliminary data.</text>
</comment>
<feature type="region of interest" description="Disordered" evidence="1">
    <location>
        <begin position="334"/>
        <end position="381"/>
    </location>
</feature>
<name>A0AAD3DR33_9CHLO</name>
<sequence length="381" mass="37912">MQPKQLAGCPPPTVATATRQAKLRPLWRSMQASIRTPGGEPDEAQAPDRSTSEPRNPAQNDDSQQQVATVVAGPVLEHLLVPTVIGPYASADGPPYSLDAAAAAGSALGLFGGRCILTRSSDDAAAAARVSGSAGRRSPEPAHLGQARDLAISAMVLSELVGMLSGHGRKISPDEMRHVMASLDASLQGIPGTGVAGTMPPECLRDLGLHLPWHTSAPQQPSGPQFQPSSHPLSSQLAAAAASAPSVKAHQPSSASYASAEPCLDSAAPSSCAQWSTPPDHPPAVHLPGLVASSAALMCAGSSDAASQTREIFSTVLCSLFDELSQACVGAGGGSGTTSGGNGGGVPRSGGGSGKSDAGGAGGSAGDDDLDTSTGGGDRSS</sequence>
<feature type="non-terminal residue" evidence="2">
    <location>
        <position position="1"/>
    </location>
</feature>
<feature type="compositionally biased region" description="Gly residues" evidence="1">
    <location>
        <begin position="334"/>
        <end position="365"/>
    </location>
</feature>
<evidence type="ECO:0000313" key="3">
    <source>
        <dbReference type="Proteomes" id="UP001054857"/>
    </source>
</evidence>
<protein>
    <submittedName>
        <fullName evidence="2">Uncharacterized protein</fullName>
    </submittedName>
</protein>
<feature type="compositionally biased region" description="Low complexity" evidence="1">
    <location>
        <begin position="216"/>
        <end position="239"/>
    </location>
</feature>
<dbReference type="AlphaFoldDB" id="A0AAD3DR33"/>
<feature type="compositionally biased region" description="Polar residues" evidence="1">
    <location>
        <begin position="53"/>
        <end position="66"/>
    </location>
</feature>
<keyword evidence="3" id="KW-1185">Reference proteome</keyword>
<dbReference type="EMBL" id="BMAR01000014">
    <property type="protein sequence ID" value="GFR46499.1"/>
    <property type="molecule type" value="Genomic_DNA"/>
</dbReference>